<dbReference type="EMBL" id="LAZR01011245">
    <property type="protein sequence ID" value="KKM62688.1"/>
    <property type="molecule type" value="Genomic_DNA"/>
</dbReference>
<name>A0A0F9IZC8_9ZZZZ</name>
<organism evidence="2">
    <name type="scientific">marine sediment metagenome</name>
    <dbReference type="NCBI Taxonomy" id="412755"/>
    <lineage>
        <taxon>unclassified sequences</taxon>
        <taxon>metagenomes</taxon>
        <taxon>ecological metagenomes</taxon>
    </lineage>
</organism>
<feature type="region of interest" description="Disordered" evidence="1">
    <location>
        <begin position="82"/>
        <end position="113"/>
    </location>
</feature>
<gene>
    <name evidence="2" type="ORF">LCGC14_1519210</name>
</gene>
<sequence length="224" mass="22717">MVLDLPGKLFGQEDVREIVGEADTDLNTAHRTSAGTDHANVVTNTSGVATNVTAIALNTTHKGSDGSDHSKVSANETATALNTTHRSSAGTDHANVGSNNTHRTGNGSDHADVATNTAKAGNATHTGEVTGSAALTVADNVLDEANLKLNAATNGYVLTAQSGESGGLKWEAPVASGVTVPIGAVIAWLKSFTNTPALPGNFVECNGQVLSDGDSVYNGQTIPD</sequence>
<protein>
    <recommendedName>
        <fullName evidence="3">Phage tail collar domain-containing protein</fullName>
    </recommendedName>
</protein>
<evidence type="ECO:0008006" key="3">
    <source>
        <dbReference type="Google" id="ProtNLM"/>
    </source>
</evidence>
<dbReference type="AlphaFoldDB" id="A0A0F9IZC8"/>
<comment type="caution">
    <text evidence="2">The sequence shown here is derived from an EMBL/GenBank/DDBJ whole genome shotgun (WGS) entry which is preliminary data.</text>
</comment>
<evidence type="ECO:0000256" key="1">
    <source>
        <dbReference type="SAM" id="MobiDB-lite"/>
    </source>
</evidence>
<accession>A0A0F9IZC8</accession>
<proteinExistence type="predicted"/>
<feature type="compositionally biased region" description="Polar residues" evidence="1">
    <location>
        <begin position="82"/>
        <end position="107"/>
    </location>
</feature>
<feature type="non-terminal residue" evidence="2">
    <location>
        <position position="224"/>
    </location>
</feature>
<reference evidence="2" key="1">
    <citation type="journal article" date="2015" name="Nature">
        <title>Complex archaea that bridge the gap between prokaryotes and eukaryotes.</title>
        <authorList>
            <person name="Spang A."/>
            <person name="Saw J.H."/>
            <person name="Jorgensen S.L."/>
            <person name="Zaremba-Niedzwiedzka K."/>
            <person name="Martijn J."/>
            <person name="Lind A.E."/>
            <person name="van Eijk R."/>
            <person name="Schleper C."/>
            <person name="Guy L."/>
            <person name="Ettema T.J."/>
        </authorList>
    </citation>
    <scope>NUCLEOTIDE SEQUENCE</scope>
</reference>
<evidence type="ECO:0000313" key="2">
    <source>
        <dbReference type="EMBL" id="KKM62688.1"/>
    </source>
</evidence>